<accession>A0A1Q2ZV08</accession>
<dbReference type="OrthoDB" id="4067282at2759"/>
<dbReference type="Proteomes" id="UP000187013">
    <property type="component" value="Unassembled WGS sequence"/>
</dbReference>
<evidence type="ECO:0000313" key="3">
    <source>
        <dbReference type="Proteomes" id="UP000187013"/>
    </source>
</evidence>
<feature type="compositionally biased region" description="Low complexity" evidence="1">
    <location>
        <begin position="153"/>
        <end position="171"/>
    </location>
</feature>
<dbReference type="Pfam" id="PF17298">
    <property type="entry name" value="DUF5349"/>
    <property type="match status" value="2"/>
</dbReference>
<feature type="region of interest" description="Disordered" evidence="1">
    <location>
        <begin position="58"/>
        <end position="83"/>
    </location>
</feature>
<dbReference type="AlphaFoldDB" id="A0A1Q2ZV08"/>
<organism evidence="2 3">
    <name type="scientific">Zygosaccharomyces rouxii</name>
    <dbReference type="NCBI Taxonomy" id="4956"/>
    <lineage>
        <taxon>Eukaryota</taxon>
        <taxon>Fungi</taxon>
        <taxon>Dikarya</taxon>
        <taxon>Ascomycota</taxon>
        <taxon>Saccharomycotina</taxon>
        <taxon>Saccharomycetes</taxon>
        <taxon>Saccharomycetales</taxon>
        <taxon>Saccharomycetaceae</taxon>
        <taxon>Zygosaccharomyces</taxon>
    </lineage>
</organism>
<evidence type="ECO:0000256" key="1">
    <source>
        <dbReference type="SAM" id="MobiDB-lite"/>
    </source>
</evidence>
<gene>
    <name evidence="2" type="ORF">ZYGR_0E01640</name>
</gene>
<feature type="compositionally biased region" description="Low complexity" evidence="1">
    <location>
        <begin position="59"/>
        <end position="81"/>
    </location>
</feature>
<sequence>MPGKIESTAFLSQLEDMDKYLLEYRSLKLMPQVTNAFGAMRFNNNNFEMDNDLLKNSKKLNGINGGNNNNNNNNNSNNNNNNRKKFMNKQAFRLNSPTAVKFPHTKAVPPTAAPTAAPAGATTPLVNSHNFNKANSATYPLYYNTANNNSNASLAQPPLSSSTSSPSFVPPRVDSSLSGYDPTFDYVVPTPTPTDYTNQFSTPFSSYLNSGINPNMSSSVGATTAGTPVASSANLATSGSSDMVNNLVGTNTFNSGVSAPLAFDQPLPTSSISASMGASGLASTPTTADLSGNNLGSDQLLMNDLSLGWGSNHVSSAGAGNYGIWNNDMSVWS</sequence>
<feature type="region of interest" description="Disordered" evidence="1">
    <location>
        <begin position="153"/>
        <end position="173"/>
    </location>
</feature>
<protein>
    <submittedName>
        <fullName evidence="2">Uncharacterized protein</fullName>
    </submittedName>
</protein>
<dbReference type="InterPro" id="IPR035257">
    <property type="entry name" value="DUF5349"/>
</dbReference>
<reference evidence="2 3" key="1">
    <citation type="submission" date="2016-08" db="EMBL/GenBank/DDBJ databases">
        <title>Draft genome sequence of allopolyploid Zygosaccharomyces rouxii.</title>
        <authorList>
            <person name="Watanabe J."/>
            <person name="Uehara K."/>
            <person name="Mogi Y."/>
            <person name="Tsukioka Y."/>
        </authorList>
    </citation>
    <scope>NUCLEOTIDE SEQUENCE [LARGE SCALE GENOMIC DNA]</scope>
    <source>
        <strain evidence="2 3">NBRC 110957</strain>
    </source>
</reference>
<name>A0A1Q2ZV08_ZYGRO</name>
<evidence type="ECO:0000313" key="2">
    <source>
        <dbReference type="EMBL" id="GAV47148.1"/>
    </source>
</evidence>
<proteinExistence type="predicted"/>
<comment type="caution">
    <text evidence="2">The sequence shown here is derived from an EMBL/GenBank/DDBJ whole genome shotgun (WGS) entry which is preliminary data.</text>
</comment>
<dbReference type="EMBL" id="BDGX01000005">
    <property type="protein sequence ID" value="GAV47148.1"/>
    <property type="molecule type" value="Genomic_DNA"/>
</dbReference>
<dbReference type="eggNOG" id="ENOG502S7EJ">
    <property type="taxonomic scope" value="Eukaryota"/>
</dbReference>